<proteinExistence type="predicted"/>
<evidence type="ECO:0000313" key="2">
    <source>
        <dbReference type="Proteomes" id="UP000537126"/>
    </source>
</evidence>
<accession>A0A846MPB1</accession>
<keyword evidence="2" id="KW-1185">Reference proteome</keyword>
<sequence>MSMIKKIKKAAWWILNKLRLGAPLNLLLQSGLKDLGWFRSFYSKRSEDAAGHPIPWFTYAAYLFLDERLQKHFRVFEYGSGSSTCYFARKVSEVYSVEHHESWAKQVQSKLTEKATVLYRTGASYPHAIREVPAPFHLIVIDGIMRNECIKEAPKHLSEDGVIIVDNSNREEYKESLLWLVSQGFKRLDFYGMIPISTELSCTSFFYKENNCLNI</sequence>
<keyword evidence="1" id="KW-0489">Methyltransferase</keyword>
<name>A0A846MPB1_9BACT</name>
<comment type="caution">
    <text evidence="1">The sequence shown here is derived from an EMBL/GenBank/DDBJ whole genome shotgun (WGS) entry which is preliminary data.</text>
</comment>
<dbReference type="InterPro" id="IPR029063">
    <property type="entry name" value="SAM-dependent_MTases_sf"/>
</dbReference>
<gene>
    <name evidence="1" type="ORF">FHS56_000904</name>
</gene>
<organism evidence="1 2">
    <name type="scientific">Thermonema lapsum</name>
    <dbReference type="NCBI Taxonomy" id="28195"/>
    <lineage>
        <taxon>Bacteria</taxon>
        <taxon>Pseudomonadati</taxon>
        <taxon>Bacteroidota</taxon>
        <taxon>Cytophagia</taxon>
        <taxon>Cytophagales</taxon>
        <taxon>Thermonemataceae</taxon>
        <taxon>Thermonema</taxon>
    </lineage>
</organism>
<reference evidence="1 2" key="1">
    <citation type="submission" date="2020-03" db="EMBL/GenBank/DDBJ databases">
        <title>Genomic Encyclopedia of Type Strains, Phase IV (KMG-IV): sequencing the most valuable type-strain genomes for metagenomic binning, comparative biology and taxonomic classification.</title>
        <authorList>
            <person name="Goeker M."/>
        </authorList>
    </citation>
    <scope>NUCLEOTIDE SEQUENCE [LARGE SCALE GENOMIC DNA]</scope>
    <source>
        <strain evidence="1 2">DSM 5718</strain>
    </source>
</reference>
<dbReference type="Gene3D" id="3.40.50.150">
    <property type="entry name" value="Vaccinia Virus protein VP39"/>
    <property type="match status" value="2"/>
</dbReference>
<dbReference type="RefSeq" id="WP_166918657.1">
    <property type="nucleotide sequence ID" value="NZ_JAASRN010000001.1"/>
</dbReference>
<dbReference type="EMBL" id="JAASRN010000001">
    <property type="protein sequence ID" value="NIK73418.1"/>
    <property type="molecule type" value="Genomic_DNA"/>
</dbReference>
<keyword evidence="1" id="KW-0808">Transferase</keyword>
<protein>
    <submittedName>
        <fullName evidence="1">Precorrin-6B methylase 2</fullName>
    </submittedName>
</protein>
<dbReference type="SUPFAM" id="SSF53335">
    <property type="entry name" value="S-adenosyl-L-methionine-dependent methyltransferases"/>
    <property type="match status" value="1"/>
</dbReference>
<dbReference type="GO" id="GO:0008168">
    <property type="term" value="F:methyltransferase activity"/>
    <property type="evidence" value="ECO:0007669"/>
    <property type="project" value="UniProtKB-KW"/>
</dbReference>
<dbReference type="GO" id="GO:0032259">
    <property type="term" value="P:methylation"/>
    <property type="evidence" value="ECO:0007669"/>
    <property type="project" value="UniProtKB-KW"/>
</dbReference>
<dbReference type="AlphaFoldDB" id="A0A846MPB1"/>
<dbReference type="Proteomes" id="UP000537126">
    <property type="component" value="Unassembled WGS sequence"/>
</dbReference>
<evidence type="ECO:0000313" key="1">
    <source>
        <dbReference type="EMBL" id="NIK73418.1"/>
    </source>
</evidence>